<dbReference type="GO" id="GO:0003677">
    <property type="term" value="F:DNA binding"/>
    <property type="evidence" value="ECO:0007669"/>
    <property type="project" value="UniProtKB-KW"/>
</dbReference>
<dbReference type="InterPro" id="IPR005119">
    <property type="entry name" value="LysR_subst-bd"/>
</dbReference>
<comment type="similarity">
    <text evidence="1">Belongs to the LysR transcriptional regulatory family.</text>
</comment>
<comment type="caution">
    <text evidence="7">The sequence shown here is derived from an EMBL/GenBank/DDBJ whole genome shotgun (WGS) entry which is preliminary data.</text>
</comment>
<evidence type="ECO:0000256" key="5">
    <source>
        <dbReference type="SAM" id="MobiDB-lite"/>
    </source>
</evidence>
<keyword evidence="4" id="KW-0804">Transcription</keyword>
<name>A0A6L6WPM4_9ACTN</name>
<proteinExistence type="inferred from homology"/>
<evidence type="ECO:0000256" key="4">
    <source>
        <dbReference type="ARBA" id="ARBA00023163"/>
    </source>
</evidence>
<dbReference type="SUPFAM" id="SSF53850">
    <property type="entry name" value="Periplasmic binding protein-like II"/>
    <property type="match status" value="1"/>
</dbReference>
<dbReference type="Pfam" id="PF03466">
    <property type="entry name" value="LysR_substrate"/>
    <property type="match status" value="1"/>
</dbReference>
<evidence type="ECO:0000256" key="3">
    <source>
        <dbReference type="ARBA" id="ARBA00023125"/>
    </source>
</evidence>
<dbReference type="SUPFAM" id="SSF46785">
    <property type="entry name" value="Winged helix' DNA-binding domain"/>
    <property type="match status" value="1"/>
</dbReference>
<dbReference type="InterPro" id="IPR036390">
    <property type="entry name" value="WH_DNA-bd_sf"/>
</dbReference>
<dbReference type="GO" id="GO:0003700">
    <property type="term" value="F:DNA-binding transcription factor activity"/>
    <property type="evidence" value="ECO:0007669"/>
    <property type="project" value="InterPro"/>
</dbReference>
<gene>
    <name evidence="7" type="ORF">GPA10_04430</name>
</gene>
<dbReference type="AlphaFoldDB" id="A0A6L6WPM4"/>
<keyword evidence="2" id="KW-0805">Transcription regulation</keyword>
<reference evidence="7 8" key="1">
    <citation type="submission" date="2019-11" db="EMBL/GenBank/DDBJ databases">
        <title>Streptomyces typhae sp. nov., a novel endophytic actinomycete isolated from the root of cattail pollen (Typha angustifolia L.).</title>
        <authorList>
            <person name="Peng C."/>
        </authorList>
    </citation>
    <scope>NUCLEOTIDE SEQUENCE [LARGE SCALE GENOMIC DNA]</scope>
    <source>
        <strain evidence="8">p1417</strain>
    </source>
</reference>
<dbReference type="EMBL" id="WPNZ01000002">
    <property type="protein sequence ID" value="MVO84033.1"/>
    <property type="molecule type" value="Genomic_DNA"/>
</dbReference>
<dbReference type="Pfam" id="PF00126">
    <property type="entry name" value="HTH_1"/>
    <property type="match status" value="1"/>
</dbReference>
<evidence type="ECO:0000259" key="6">
    <source>
        <dbReference type="PROSITE" id="PS50931"/>
    </source>
</evidence>
<dbReference type="PANTHER" id="PTHR30346:SF30">
    <property type="entry name" value="SMALL NEUTRAL PROTEASE REGULATORY PROTEIN"/>
    <property type="match status" value="1"/>
</dbReference>
<feature type="region of interest" description="Disordered" evidence="5">
    <location>
        <begin position="48"/>
        <end position="69"/>
    </location>
</feature>
<evidence type="ECO:0000313" key="8">
    <source>
        <dbReference type="Proteomes" id="UP000483802"/>
    </source>
</evidence>
<dbReference type="InterPro" id="IPR036388">
    <property type="entry name" value="WH-like_DNA-bd_sf"/>
</dbReference>
<dbReference type="InterPro" id="IPR000847">
    <property type="entry name" value="LysR_HTH_N"/>
</dbReference>
<evidence type="ECO:0000256" key="1">
    <source>
        <dbReference type="ARBA" id="ARBA00009437"/>
    </source>
</evidence>
<feature type="domain" description="HTH lysR-type" evidence="6">
    <location>
        <begin position="75"/>
        <end position="132"/>
    </location>
</feature>
<keyword evidence="3" id="KW-0238">DNA-binding</keyword>
<dbReference type="Proteomes" id="UP000483802">
    <property type="component" value="Unassembled WGS sequence"/>
</dbReference>
<evidence type="ECO:0000313" key="7">
    <source>
        <dbReference type="EMBL" id="MVO84033.1"/>
    </source>
</evidence>
<dbReference type="Gene3D" id="3.40.190.10">
    <property type="entry name" value="Periplasmic binding protein-like II"/>
    <property type="match status" value="2"/>
</dbReference>
<dbReference type="PANTHER" id="PTHR30346">
    <property type="entry name" value="TRANSCRIPTIONAL DUAL REGULATOR HCAR-RELATED"/>
    <property type="match status" value="1"/>
</dbReference>
<dbReference type="GO" id="GO:0032993">
    <property type="term" value="C:protein-DNA complex"/>
    <property type="evidence" value="ECO:0007669"/>
    <property type="project" value="TreeGrafter"/>
</dbReference>
<sequence>MLQQRRPARLVAGGGGAQCVAAGAAAVRCHRAVTAARTAARSRSDRWRIGHHHYSRRRPPSPRNHHESTVTPMDLTIRHLRGLCAIADHGSLNQAALSLGLPQPALSRQLRRVEQLMGGDLFVRGVHGAQPTPLGAVVLAHAENILGQLDDLGTQLRTHQVHRRETLRIGWATSTLYEPLLRCLRALPCGAERPRVVTVGSSRELYELLRIGEIDIALDDRTATDGCAADRNVAEIACAETPMLAALPADHPLTTAPLLTMRRLAPEEWISCSGPDGCVDWLRGICSAFGFAPRIGHDIAVTGPRSAVIRDQRSVALWQAMRAPGPGVALRAIADLDLHAHQYLVFRTSSPYAPHVPALAQQLTREHRALLPRCSYLPARLKGAAAPALHRPRTSP</sequence>
<accession>A0A6L6WPM4</accession>
<organism evidence="7 8">
    <name type="scientific">Streptomyces typhae</name>
    <dbReference type="NCBI Taxonomy" id="2681492"/>
    <lineage>
        <taxon>Bacteria</taxon>
        <taxon>Bacillati</taxon>
        <taxon>Actinomycetota</taxon>
        <taxon>Actinomycetes</taxon>
        <taxon>Kitasatosporales</taxon>
        <taxon>Streptomycetaceae</taxon>
        <taxon>Streptomyces</taxon>
    </lineage>
</organism>
<dbReference type="PROSITE" id="PS50931">
    <property type="entry name" value="HTH_LYSR"/>
    <property type="match status" value="1"/>
</dbReference>
<feature type="compositionally biased region" description="Basic residues" evidence="5">
    <location>
        <begin position="49"/>
        <end position="60"/>
    </location>
</feature>
<protein>
    <submittedName>
        <fullName evidence="7">LysR family transcriptional regulator</fullName>
    </submittedName>
</protein>
<evidence type="ECO:0000256" key="2">
    <source>
        <dbReference type="ARBA" id="ARBA00023015"/>
    </source>
</evidence>
<keyword evidence="8" id="KW-1185">Reference proteome</keyword>
<dbReference type="PRINTS" id="PR00039">
    <property type="entry name" value="HTHLYSR"/>
</dbReference>
<dbReference type="Gene3D" id="1.10.10.10">
    <property type="entry name" value="Winged helix-like DNA-binding domain superfamily/Winged helix DNA-binding domain"/>
    <property type="match status" value="1"/>
</dbReference>